<keyword evidence="7 18" id="KW-0547">Nucleotide-binding</keyword>
<feature type="compositionally biased region" description="Basic residues" evidence="20">
    <location>
        <begin position="1625"/>
        <end position="1639"/>
    </location>
</feature>
<protein>
    <recommendedName>
        <fullName evidence="17">Eukaryotic translation initiation factor 3 subunit B</fullName>
        <shortName evidence="17">eIF3b</shortName>
    </recommendedName>
    <alternativeName>
        <fullName evidence="17">Eukaryotic translation initiation factor 3 subunit 9</fullName>
    </alternativeName>
    <alternativeName>
        <fullName evidence="17">eIF-3-eta</fullName>
    </alternativeName>
</protein>
<dbReference type="GO" id="GO:0003777">
    <property type="term" value="F:microtubule motor activity"/>
    <property type="evidence" value="ECO:0007669"/>
    <property type="project" value="InterPro"/>
</dbReference>
<dbReference type="SMART" id="SM00129">
    <property type="entry name" value="KISc"/>
    <property type="match status" value="1"/>
</dbReference>
<keyword evidence="24" id="KW-1185">Reference proteome</keyword>
<comment type="function">
    <text evidence="17">RNA-binding component of the eukaryotic translation initiation factor 3 (eIF-3) complex, which is required for several steps in the initiation of protein synthesis. The eIF-3 complex associates with the 40S ribosome and facilitates the recruitment of eIF-1, eIF-1A, eIF-2:GTP:methionyl-tRNAi and eIF-5 to form the 43S pre-initiation complex (43S PIC). The eIF-3 complex stimulates mRNA recruitment to the 43S PIC and scanning of the mRNA for AUG recognition. The eIF-3 complex is also required for disassembly and recycling of post-termination ribosomal complexes and subsequently prevents premature joining of the 40S and 60S ribosomal subunits prior to initiation. The eIF-3 complex specifically targets and initiates translation of a subset of mRNAs involved in cell proliferation, including cell cycling, differentiation and apoptosis, and uses different modes of RNA stem-loop binding to exert either translational activation or repression.</text>
</comment>
<evidence type="ECO:0000256" key="20">
    <source>
        <dbReference type="SAM" id="MobiDB-lite"/>
    </source>
</evidence>
<dbReference type="FunFam" id="2.130.10.10:FF:000489">
    <property type="entry name" value="Eukaryotic translation initiation factor 3 subunit B"/>
    <property type="match status" value="1"/>
</dbReference>
<feature type="compositionally biased region" description="Acidic residues" evidence="20">
    <location>
        <begin position="12"/>
        <end position="23"/>
    </location>
</feature>
<dbReference type="InterPro" id="IPR034363">
    <property type="entry name" value="eIF3B_RRM"/>
</dbReference>
<organism evidence="23 24">
    <name type="scientific">Galemys pyrenaicus</name>
    <name type="common">Iberian desman</name>
    <name type="synonym">Pyrenean desman</name>
    <dbReference type="NCBI Taxonomy" id="202257"/>
    <lineage>
        <taxon>Eukaryota</taxon>
        <taxon>Metazoa</taxon>
        <taxon>Chordata</taxon>
        <taxon>Craniata</taxon>
        <taxon>Vertebrata</taxon>
        <taxon>Euteleostomi</taxon>
        <taxon>Mammalia</taxon>
        <taxon>Eutheria</taxon>
        <taxon>Laurasiatheria</taxon>
        <taxon>Eulipotyphla</taxon>
        <taxon>Talpidae</taxon>
        <taxon>Galemys</taxon>
    </lineage>
</organism>
<dbReference type="GO" id="GO:0003723">
    <property type="term" value="F:RNA binding"/>
    <property type="evidence" value="ECO:0007669"/>
    <property type="project" value="UniProtKB-UniRule"/>
</dbReference>
<feature type="region of interest" description="Disordered" evidence="20">
    <location>
        <begin position="1588"/>
        <end position="1639"/>
    </location>
</feature>
<evidence type="ECO:0000256" key="18">
    <source>
        <dbReference type="PROSITE-ProRule" id="PRU00283"/>
    </source>
</evidence>
<dbReference type="GO" id="GO:0003743">
    <property type="term" value="F:translation initiation factor activity"/>
    <property type="evidence" value="ECO:0007669"/>
    <property type="project" value="UniProtKB-UniRule"/>
</dbReference>
<feature type="compositionally biased region" description="Basic and acidic residues" evidence="20">
    <location>
        <begin position="1132"/>
        <end position="1142"/>
    </location>
</feature>
<feature type="compositionally biased region" description="Basic and acidic residues" evidence="20">
    <location>
        <begin position="1326"/>
        <end position="1338"/>
    </location>
</feature>
<feature type="region of interest" description="Disordered" evidence="20">
    <location>
        <begin position="1"/>
        <end position="131"/>
    </location>
</feature>
<keyword evidence="14" id="KW-0206">Cytoskeleton</keyword>
<dbReference type="PANTHER" id="PTHR14068">
    <property type="entry name" value="EUKARYOTIC TRANSLATION INITIATION FACTOR 3 EIF3 -RELATED"/>
    <property type="match status" value="1"/>
</dbReference>
<name>A0A8J5ZUE1_GALPY</name>
<comment type="caution">
    <text evidence="23">The sequence shown here is derived from an EMBL/GenBank/DDBJ whole genome shotgun (WGS) entry which is preliminary data.</text>
</comment>
<evidence type="ECO:0000256" key="1">
    <source>
        <dbReference type="ARBA" id="ARBA00004138"/>
    </source>
</evidence>
<evidence type="ECO:0000256" key="14">
    <source>
        <dbReference type="ARBA" id="ARBA00023212"/>
    </source>
</evidence>
<dbReference type="EMBL" id="JAGFMF010011925">
    <property type="protein sequence ID" value="KAG8509786.1"/>
    <property type="molecule type" value="Genomic_DNA"/>
</dbReference>
<comment type="similarity">
    <text evidence="17">Belongs to the eIF-3 subunit B family.</text>
</comment>
<dbReference type="GO" id="GO:0007018">
    <property type="term" value="P:microtubule-based movement"/>
    <property type="evidence" value="ECO:0007669"/>
    <property type="project" value="InterPro"/>
</dbReference>
<dbReference type="InterPro" id="IPR012677">
    <property type="entry name" value="Nucleotide-bd_a/b_plait_sf"/>
</dbReference>
<feature type="compositionally biased region" description="Polar residues" evidence="20">
    <location>
        <begin position="871"/>
        <end position="883"/>
    </location>
</feature>
<dbReference type="GO" id="GO:0005852">
    <property type="term" value="C:eukaryotic translation initiation factor 3 complex"/>
    <property type="evidence" value="ECO:0007669"/>
    <property type="project" value="UniProtKB-UniRule"/>
</dbReference>
<keyword evidence="12" id="KW-0969">Cilium</keyword>
<feature type="compositionally biased region" description="Acidic residues" evidence="20">
    <location>
        <begin position="1143"/>
        <end position="1155"/>
    </location>
</feature>
<feature type="region of interest" description="Disordered" evidence="20">
    <location>
        <begin position="864"/>
        <end position="884"/>
    </location>
</feature>
<comment type="function">
    <text evidence="16">Plus end-directed microtubule-dependent motor protein that regulates the length of motile cilia by mediating depolymerization of microtubules at ciliary tips.</text>
</comment>
<evidence type="ECO:0000256" key="5">
    <source>
        <dbReference type="ARBA" id="ARBA00022574"/>
    </source>
</evidence>
<evidence type="ECO:0000256" key="2">
    <source>
        <dbReference type="ARBA" id="ARBA00004245"/>
    </source>
</evidence>
<dbReference type="Gene3D" id="3.40.850.10">
    <property type="entry name" value="Kinesin motor domain"/>
    <property type="match status" value="1"/>
</dbReference>
<dbReference type="PROSITE" id="PS50102">
    <property type="entry name" value="RRM"/>
    <property type="match status" value="1"/>
</dbReference>
<dbReference type="GO" id="GO:0033290">
    <property type="term" value="C:eukaryotic 48S preinitiation complex"/>
    <property type="evidence" value="ECO:0007669"/>
    <property type="project" value="UniProtKB-UniRule"/>
</dbReference>
<keyword evidence="3 17" id="KW-0963">Cytoplasm</keyword>
<feature type="domain" description="RRM" evidence="22">
    <location>
        <begin position="158"/>
        <end position="241"/>
    </location>
</feature>
<keyword evidence="4 17" id="KW-0396">Initiation factor</keyword>
<dbReference type="PANTHER" id="PTHR14068:SF0">
    <property type="entry name" value="EUKARYOTIC TRANSLATION INITIATION FACTOR 3 SUBUNIT B"/>
    <property type="match status" value="1"/>
</dbReference>
<dbReference type="InterPro" id="IPR027417">
    <property type="entry name" value="P-loop_NTPase"/>
</dbReference>
<keyword evidence="9 17" id="KW-0694">RNA-binding</keyword>
<feature type="region of interest" description="Disordered" evidence="20">
    <location>
        <begin position="1314"/>
        <end position="1339"/>
    </location>
</feature>
<comment type="domain">
    <text evidence="17">The RRM domain mediates interaction with EIF3J.</text>
</comment>
<evidence type="ECO:0000256" key="8">
    <source>
        <dbReference type="ARBA" id="ARBA00022840"/>
    </source>
</evidence>
<evidence type="ECO:0000256" key="3">
    <source>
        <dbReference type="ARBA" id="ARBA00022490"/>
    </source>
</evidence>
<evidence type="ECO:0000256" key="19">
    <source>
        <dbReference type="SAM" id="Coils"/>
    </source>
</evidence>
<dbReference type="Pfam" id="PF08662">
    <property type="entry name" value="eIF2A"/>
    <property type="match status" value="1"/>
</dbReference>
<dbReference type="Gene3D" id="3.30.70.330">
    <property type="match status" value="1"/>
</dbReference>
<keyword evidence="17" id="KW-0597">Phosphoprotein</keyword>
<dbReference type="CDD" id="cd12278">
    <property type="entry name" value="RRM_eIF3B"/>
    <property type="match status" value="1"/>
</dbReference>
<comment type="subunit">
    <text evidence="17">Component of the eukaryotic translation initiation factor 3 (eIF-3) complex, which is composed of 13 subunits: EIF3A, EIF3B, EIF3C, EIF3D, EIF3E, EIF3F, EIF3G, EIF3H, EIF3I, EIF3J, EIF3K, EIF3L and EIF3M. The eIF-3 complex appears to include 3 stable modules: module A is composed of EIF3A, EIF3B, EIF3G and EIF3I; module B is composed of EIF3F, EIF3H, and EIF3M; and module C is composed of EIF3C, EIF3D, EIF3E, EIF3K and EIF3L. EIF3C of module C binds EIF3B of module A and EIF3H of module B, thereby linking the three modules. EIF3J is a labile subunit that binds to the eIF-3 complex via EIF3B. The eIF-3 complex interacts with RPS6KB1 under conditions of nutrient depletion. Mitogenic stimulation leads to binding and activation of a complex composed of MTOR and RPTOR, leading to phosphorylation and release of RPS6KB1 and binding of EIF4B to eIF-3. Also interacts with UPF2. Interacts with METTL3.</text>
</comment>
<reference evidence="23" key="1">
    <citation type="journal article" date="2021" name="Evol. Appl.">
        <title>The genome of the Pyrenean desman and the effects of bottlenecks and inbreeding on the genomic landscape of an endangered species.</title>
        <authorList>
            <person name="Escoda L."/>
            <person name="Castresana J."/>
        </authorList>
    </citation>
    <scope>NUCLEOTIDE SEQUENCE</scope>
    <source>
        <strain evidence="23">IBE-C5619</strain>
    </source>
</reference>
<evidence type="ECO:0000259" key="21">
    <source>
        <dbReference type="PROSITE" id="PS50067"/>
    </source>
</evidence>
<dbReference type="GO" id="GO:0008017">
    <property type="term" value="F:microtubule binding"/>
    <property type="evidence" value="ECO:0007669"/>
    <property type="project" value="InterPro"/>
</dbReference>
<dbReference type="HAMAP" id="MF_03001">
    <property type="entry name" value="eIF3b"/>
    <property type="match status" value="1"/>
</dbReference>
<dbReference type="GO" id="GO:0031369">
    <property type="term" value="F:translation initiation factor binding"/>
    <property type="evidence" value="ECO:0007669"/>
    <property type="project" value="InterPro"/>
</dbReference>
<dbReference type="SUPFAM" id="SSF52540">
    <property type="entry name" value="P-loop containing nucleoside triphosphate hydrolases"/>
    <property type="match status" value="1"/>
</dbReference>
<dbReference type="InterPro" id="IPR011400">
    <property type="entry name" value="EIF3B"/>
</dbReference>
<proteinExistence type="inferred from homology"/>
<dbReference type="GO" id="GO:0016282">
    <property type="term" value="C:eukaryotic 43S preinitiation complex"/>
    <property type="evidence" value="ECO:0007669"/>
    <property type="project" value="UniProtKB-UniRule"/>
</dbReference>
<dbReference type="OrthoDB" id="3176171at2759"/>
<feature type="compositionally biased region" description="Acidic residues" evidence="20">
    <location>
        <begin position="115"/>
        <end position="131"/>
    </location>
</feature>
<dbReference type="GO" id="GO:0001732">
    <property type="term" value="P:formation of cytoplasmic translation initiation complex"/>
    <property type="evidence" value="ECO:0007669"/>
    <property type="project" value="UniProtKB-UniRule"/>
</dbReference>
<comment type="similarity">
    <text evidence="18">Belongs to the TRAFAC class myosin-kinesin ATPase superfamily. Kinesin family.</text>
</comment>
<feature type="region of interest" description="Disordered" evidence="20">
    <location>
        <begin position="1132"/>
        <end position="1159"/>
    </location>
</feature>
<dbReference type="InterPro" id="IPR013979">
    <property type="entry name" value="TIF_beta_prop-like"/>
</dbReference>
<feature type="region of interest" description="Disordered" evidence="20">
    <location>
        <begin position="1448"/>
        <end position="1519"/>
    </location>
</feature>
<evidence type="ECO:0000256" key="6">
    <source>
        <dbReference type="ARBA" id="ARBA00022701"/>
    </source>
</evidence>
<evidence type="ECO:0000256" key="10">
    <source>
        <dbReference type="ARBA" id="ARBA00022917"/>
    </source>
</evidence>
<feature type="compositionally biased region" description="Polar residues" evidence="20">
    <location>
        <begin position="1510"/>
        <end position="1519"/>
    </location>
</feature>
<evidence type="ECO:0000256" key="9">
    <source>
        <dbReference type="ARBA" id="ARBA00022884"/>
    </source>
</evidence>
<dbReference type="InterPro" id="IPR019821">
    <property type="entry name" value="Kinesin_motor_CS"/>
</dbReference>
<evidence type="ECO:0000256" key="7">
    <source>
        <dbReference type="ARBA" id="ARBA00022741"/>
    </source>
</evidence>
<evidence type="ECO:0000256" key="17">
    <source>
        <dbReference type="HAMAP-Rule" id="MF_03001"/>
    </source>
</evidence>
<dbReference type="SMART" id="SM00360">
    <property type="entry name" value="RRM"/>
    <property type="match status" value="1"/>
</dbReference>
<feature type="coiled-coil region" evidence="19">
    <location>
        <begin position="1026"/>
        <end position="1053"/>
    </location>
</feature>
<dbReference type="SUPFAM" id="SSF54928">
    <property type="entry name" value="RNA-binding domain, RBD"/>
    <property type="match status" value="1"/>
</dbReference>
<dbReference type="FunFam" id="3.40.850.10:FF:000037">
    <property type="entry name" value="kinesin-like protein KIF19"/>
    <property type="match status" value="1"/>
</dbReference>
<feature type="coiled-coil region" evidence="19">
    <location>
        <begin position="1182"/>
        <end position="1240"/>
    </location>
</feature>
<comment type="PTM">
    <text evidence="17">Phosphorylated. Phosphorylation is enhanced upon serum stimulation.</text>
</comment>
<keyword evidence="15" id="KW-0966">Cell projection</keyword>
<feature type="compositionally biased region" description="Basic and acidic residues" evidence="20">
    <location>
        <begin position="93"/>
        <end position="106"/>
    </location>
</feature>
<comment type="subcellular location">
    <subcellularLocation>
        <location evidence="1">Cell projection</location>
        <location evidence="1">Cilium</location>
    </subcellularLocation>
    <subcellularLocation>
        <location evidence="2">Cytoplasm</location>
        <location evidence="2">Cytoskeleton</location>
    </subcellularLocation>
</comment>
<evidence type="ECO:0000256" key="12">
    <source>
        <dbReference type="ARBA" id="ARBA00023069"/>
    </source>
</evidence>
<dbReference type="Pfam" id="PF00076">
    <property type="entry name" value="RRM_1"/>
    <property type="match status" value="1"/>
</dbReference>
<sequence>MQDAENVAGPEAAEDPAEPEEQAAVEPPAGEEPLRPPGPGAEEAVGGEDAAEAEPRPEVPVDGQTAEGEESAAGADVSPSSPPPEEPTALASAKEEAPGEQVRDAAAEALSEGAGGEDGDADEPSFSDPEDFVDDVSEEELLGDVLKDRPQEADGIDSVIVVDNVPQVGPDRLEKLKNVIHKIFSKFGKITNDFYPEEDGKTKGYIFLEYASPAHALDAVKNADGYKLDKQHTFRVNLFTDFDKYMTISDEWDIPEKQPFKDLGNLRYWLEEAECRDQYSVIFESGDRTSIFWNDVKDPVSIEERARWTETYVRWSPKGTYLATFHQRGIALWGGEKFKQIQRFSHQGVQLIDFSPCERYLVTFSPLMDMQDDPQAIIIWDILTGQKKRGFHCESSAHWPIFKWSHDGKFFARMTMDTLSIYETPSMGLLDKKSLKISGIKDFSWSPGGNIIAFWVPEDKDIPARVTLMQLPTRQEIRVRNLFNVVDCKLHWQKNGDYLCVKVDRTPKETIIAFAWEPNGSKFAVLHGEAPRISVSFYHVKNNGKIELIKMFDKQQANTIFWSPQGQFVVLAGLRSMNGALAFVDTSDCTVMNIAEHYMASDVEWDPTGRYVVTSVSWWSHKELVERRRTMMEDFRKYRKMAQELYMEQKNKRLELRGARGSPASREVEPKDQQLMVALRIRPLNDTELEEGATVIAHKMGDQMVVLMDPEEDPEDTLRTHRSREKTFIFDTVFDQHASQEEVYCATTQHLVEGVVSGYNATVFAYGPSGAGKTYTMLGMDAEPGIYLQTLTDLFRAIEETRDNMDYSVSMSYLEIYNEVIRDLLNPSSGFLELREDSKGSIQIAGITEVSTSNAQEIMQLLTKGNRQRTQEPTATNKTSSRSHAVLQVTVRQRSRGTDLAEEVHVGKLFMVDLAGSERASQTQNRGKRMKEGAHINRSLLALGNCINALSEKGGSRAQYVNFRDSKLTRLLKDALGGNSRTVMIAHISPASTYFEESRTTLLYAYRAKNIKTRVKRNLLSVSYHIAQYTDVISDLRREIEHLKSKIEKQEKEKKSSPSVQGAQVTISPHNAEEDSHLQMNKIRAQLIGAFKEQLEMRRSLVELENTNIELHIDTSRHLLTIADWEREKTHQAHRMPEKAEETAEADVDGEEGESTEPHEVVLAREEVNMLLAEQRKTLALKAGLEQRLANAKRKASQMEKLLPKQAINEDQREVLRLLCRAHELEVESTELQAHNLRRKNLLCQKDFVIQRYHQHRLLCEQIIQDQQQLIQDAGIPVPEALDKRLRLYSRELGEGTLNRLLLLHSVMSSSLRDGSVLNISPPPEDTSRDQPDDRKDLPWGAQFELPPMLLETDNDGYKSSKVTPSKKLGKQDSLLPLSSVRILLTSPIHEKSSSLSVKNLVTKLYSPAGLELAAPRTATEASSPVLSAQALKEMAVSTKSIALIAATRRSKAQDREGSSGRSSLLLPEEDSRDPKSCVTPDPIPADRGWPHSSPSRDRSVERKARKKQSPSLPWSVQQVTEKLQPPSLEYLCESQVPPALLQLSKSSGKSFFPAVPAASKTKPSVNFHADENTLHVPEVSFTFPSAMWQSSAGPSRPPLLPRDIRGSTDSGGRRHSPLPPSNPCKHHGGSAKRTRRPK</sequence>
<dbReference type="FunFam" id="3.30.70.330:FF:000164">
    <property type="entry name" value="Eukaryotic translation initiation factor 3 subunit B"/>
    <property type="match status" value="1"/>
</dbReference>
<dbReference type="PROSITE" id="PS50067">
    <property type="entry name" value="KINESIN_MOTOR_2"/>
    <property type="match status" value="1"/>
</dbReference>
<dbReference type="Pfam" id="PF00225">
    <property type="entry name" value="Kinesin"/>
    <property type="match status" value="1"/>
</dbReference>
<dbReference type="PROSITE" id="PS00411">
    <property type="entry name" value="KINESIN_MOTOR_1"/>
    <property type="match status" value="1"/>
</dbReference>
<keyword evidence="11 19" id="KW-0175">Coiled coil</keyword>
<keyword evidence="5" id="KW-0853">WD repeat</keyword>
<evidence type="ECO:0000256" key="15">
    <source>
        <dbReference type="ARBA" id="ARBA00023273"/>
    </source>
</evidence>
<dbReference type="Gene3D" id="2.130.10.10">
    <property type="entry name" value="YVTN repeat-like/Quinoprotein amine dehydrogenase"/>
    <property type="match status" value="1"/>
</dbReference>
<evidence type="ECO:0000256" key="13">
    <source>
        <dbReference type="ARBA" id="ARBA00023175"/>
    </source>
</evidence>
<keyword evidence="8 18" id="KW-0067">ATP-binding</keyword>
<dbReference type="InterPro" id="IPR000504">
    <property type="entry name" value="RRM_dom"/>
</dbReference>
<dbReference type="GO" id="GO:0005929">
    <property type="term" value="C:cilium"/>
    <property type="evidence" value="ECO:0007669"/>
    <property type="project" value="UniProtKB-SubCell"/>
</dbReference>
<dbReference type="CDD" id="cd01370">
    <property type="entry name" value="KISc_KIP3_like"/>
    <property type="match status" value="1"/>
</dbReference>
<accession>A0A8J5ZUE1</accession>
<dbReference type="InterPro" id="IPR035979">
    <property type="entry name" value="RBD_domain_sf"/>
</dbReference>
<dbReference type="SUPFAM" id="SSF82171">
    <property type="entry name" value="DPP6 N-terminal domain-like"/>
    <property type="match status" value="1"/>
</dbReference>
<keyword evidence="13 18" id="KW-0505">Motor protein</keyword>
<dbReference type="InterPro" id="IPR001752">
    <property type="entry name" value="Kinesin_motor_dom"/>
</dbReference>
<evidence type="ECO:0000313" key="24">
    <source>
        <dbReference type="Proteomes" id="UP000700334"/>
    </source>
</evidence>
<evidence type="ECO:0000256" key="11">
    <source>
        <dbReference type="ARBA" id="ARBA00023054"/>
    </source>
</evidence>
<dbReference type="InterPro" id="IPR036961">
    <property type="entry name" value="Kinesin_motor_dom_sf"/>
</dbReference>
<dbReference type="Proteomes" id="UP000700334">
    <property type="component" value="Unassembled WGS sequence"/>
</dbReference>
<gene>
    <name evidence="17" type="primary">EIF3B</name>
    <name evidence="17" type="synonym">EIF3S9</name>
    <name evidence="23" type="ORF">J0S82_017304</name>
</gene>
<feature type="binding site" evidence="18">
    <location>
        <begin position="767"/>
        <end position="774"/>
    </location>
    <ligand>
        <name>ATP</name>
        <dbReference type="ChEBI" id="CHEBI:30616"/>
    </ligand>
</feature>
<feature type="domain" description="Kinesin motor" evidence="21">
    <location>
        <begin position="674"/>
        <end position="1011"/>
    </location>
</feature>
<dbReference type="InterPro" id="IPR015943">
    <property type="entry name" value="WD40/YVTN_repeat-like_dom_sf"/>
</dbReference>
<evidence type="ECO:0000256" key="4">
    <source>
        <dbReference type="ARBA" id="ARBA00022540"/>
    </source>
</evidence>
<dbReference type="GO" id="GO:0005874">
    <property type="term" value="C:microtubule"/>
    <property type="evidence" value="ECO:0007669"/>
    <property type="project" value="UniProtKB-KW"/>
</dbReference>
<evidence type="ECO:0000256" key="16">
    <source>
        <dbReference type="ARBA" id="ARBA00055376"/>
    </source>
</evidence>
<dbReference type="GO" id="GO:0005524">
    <property type="term" value="F:ATP binding"/>
    <property type="evidence" value="ECO:0007669"/>
    <property type="project" value="UniProtKB-UniRule"/>
</dbReference>
<keyword evidence="10 17" id="KW-0648">Protein biosynthesis</keyword>
<evidence type="ECO:0000313" key="23">
    <source>
        <dbReference type="EMBL" id="KAG8509786.1"/>
    </source>
</evidence>
<evidence type="ECO:0000259" key="22">
    <source>
        <dbReference type="PROSITE" id="PS50102"/>
    </source>
</evidence>
<keyword evidence="6" id="KW-0493">Microtubule</keyword>
<dbReference type="PRINTS" id="PR00380">
    <property type="entry name" value="KINESINHEAVY"/>
</dbReference>